<dbReference type="AlphaFoldDB" id="A0A1U9NN50"/>
<evidence type="ECO:0000256" key="1">
    <source>
        <dbReference type="ARBA" id="ARBA00008560"/>
    </source>
</evidence>
<dbReference type="GO" id="GO:0006412">
    <property type="term" value="P:translation"/>
    <property type="evidence" value="ECO:0007669"/>
    <property type="project" value="UniProtKB-UniRule"/>
</dbReference>
<evidence type="ECO:0000256" key="3">
    <source>
        <dbReference type="ARBA" id="ARBA00023274"/>
    </source>
</evidence>
<keyword evidence="2 5" id="KW-0689">Ribosomal protein</keyword>
<dbReference type="STRING" id="1936003.STSP2_02345"/>
<evidence type="ECO:0000256" key="5">
    <source>
        <dbReference type="HAMAP-Rule" id="MF_00340"/>
    </source>
</evidence>
<dbReference type="InterPro" id="IPR044957">
    <property type="entry name" value="Ribosomal_bL32_bact"/>
</dbReference>
<dbReference type="Proteomes" id="UP000189674">
    <property type="component" value="Chromosome"/>
</dbReference>
<proteinExistence type="inferred from homology"/>
<evidence type="ECO:0000313" key="7">
    <source>
        <dbReference type="Proteomes" id="UP000189674"/>
    </source>
</evidence>
<dbReference type="HAMAP" id="MF_00340">
    <property type="entry name" value="Ribosomal_bL32"/>
    <property type="match status" value="1"/>
</dbReference>
<sequence precursor="true">MLPKKKISKARTRTRRSHHALGATNYSLCAKCGNAKLPHAACDKCGYVNSKITLELGKEETS</sequence>
<evidence type="ECO:0000256" key="4">
    <source>
        <dbReference type="ARBA" id="ARBA00035178"/>
    </source>
</evidence>
<evidence type="ECO:0000313" key="6">
    <source>
        <dbReference type="EMBL" id="AQT69158.1"/>
    </source>
</evidence>
<dbReference type="OrthoDB" id="9812874at2"/>
<dbReference type="PANTHER" id="PTHR35534">
    <property type="entry name" value="50S RIBOSOMAL PROTEIN L32"/>
    <property type="match status" value="1"/>
</dbReference>
<organism evidence="6 7">
    <name type="scientific">Anaerohalosphaera lusitana</name>
    <dbReference type="NCBI Taxonomy" id="1936003"/>
    <lineage>
        <taxon>Bacteria</taxon>
        <taxon>Pseudomonadati</taxon>
        <taxon>Planctomycetota</taxon>
        <taxon>Phycisphaerae</taxon>
        <taxon>Sedimentisphaerales</taxon>
        <taxon>Anaerohalosphaeraceae</taxon>
        <taxon>Anaerohalosphaera</taxon>
    </lineage>
</organism>
<dbReference type="SUPFAM" id="SSF57829">
    <property type="entry name" value="Zn-binding ribosomal proteins"/>
    <property type="match status" value="1"/>
</dbReference>
<protein>
    <recommendedName>
        <fullName evidence="4 5">Large ribosomal subunit protein bL32</fullName>
    </recommendedName>
</protein>
<keyword evidence="3 5" id="KW-0687">Ribonucleoprotein</keyword>
<dbReference type="Pfam" id="PF01783">
    <property type="entry name" value="Ribosomal_L32p"/>
    <property type="match status" value="1"/>
</dbReference>
<keyword evidence="7" id="KW-1185">Reference proteome</keyword>
<dbReference type="KEGG" id="alus:STSP2_02345"/>
<dbReference type="EMBL" id="CP019791">
    <property type="protein sequence ID" value="AQT69158.1"/>
    <property type="molecule type" value="Genomic_DNA"/>
</dbReference>
<accession>A0A1U9NN50</accession>
<reference evidence="7" key="1">
    <citation type="submission" date="2017-02" db="EMBL/GenBank/DDBJ databases">
        <title>Comparative genomics and description of representatives of a novel lineage of planctomycetes thriving in anoxic sediments.</title>
        <authorList>
            <person name="Spring S."/>
            <person name="Bunk B."/>
            <person name="Sproer C."/>
        </authorList>
    </citation>
    <scope>NUCLEOTIDE SEQUENCE [LARGE SCALE GENOMIC DNA]</scope>
    <source>
        <strain evidence="7">ST-NAGAB-D1</strain>
    </source>
</reference>
<dbReference type="InterPro" id="IPR011332">
    <property type="entry name" value="Ribosomal_zn-bd"/>
</dbReference>
<comment type="similarity">
    <text evidence="1 5">Belongs to the bacterial ribosomal protein bL32 family.</text>
</comment>
<dbReference type="GO" id="GO:0003735">
    <property type="term" value="F:structural constituent of ribosome"/>
    <property type="evidence" value="ECO:0007669"/>
    <property type="project" value="InterPro"/>
</dbReference>
<gene>
    <name evidence="5 6" type="primary">rpmF</name>
    <name evidence="6" type="ORF">STSP2_02345</name>
</gene>
<dbReference type="GO" id="GO:0015934">
    <property type="term" value="C:large ribosomal subunit"/>
    <property type="evidence" value="ECO:0007669"/>
    <property type="project" value="InterPro"/>
</dbReference>
<dbReference type="NCBIfam" id="TIGR01031">
    <property type="entry name" value="rpmF_bact"/>
    <property type="match status" value="1"/>
</dbReference>
<evidence type="ECO:0000256" key="2">
    <source>
        <dbReference type="ARBA" id="ARBA00022980"/>
    </source>
</evidence>
<dbReference type="PANTHER" id="PTHR35534:SF1">
    <property type="entry name" value="LARGE RIBOSOMAL SUBUNIT PROTEIN BL32"/>
    <property type="match status" value="1"/>
</dbReference>
<name>A0A1U9NN50_9BACT</name>
<dbReference type="Gene3D" id="1.20.5.640">
    <property type="entry name" value="Single helix bin"/>
    <property type="match status" value="1"/>
</dbReference>
<dbReference type="InterPro" id="IPR002677">
    <property type="entry name" value="Ribosomal_bL32"/>
</dbReference>
<dbReference type="RefSeq" id="WP_146662718.1">
    <property type="nucleotide sequence ID" value="NZ_CP019791.1"/>
</dbReference>